<dbReference type="SUPFAM" id="SSF51735">
    <property type="entry name" value="NAD(P)-binding Rossmann-fold domains"/>
    <property type="match status" value="1"/>
</dbReference>
<feature type="domain" description="Ketoreductase" evidence="4">
    <location>
        <begin position="6"/>
        <end position="198"/>
    </location>
</feature>
<evidence type="ECO:0000259" key="4">
    <source>
        <dbReference type="SMART" id="SM00822"/>
    </source>
</evidence>
<dbReference type="GO" id="GO:0004316">
    <property type="term" value="F:3-oxoacyl-[acyl-carrier-protein] reductase (NADPH) activity"/>
    <property type="evidence" value="ECO:0007669"/>
    <property type="project" value="UniProtKB-EC"/>
</dbReference>
<dbReference type="InterPro" id="IPR002347">
    <property type="entry name" value="SDR_fam"/>
</dbReference>
<evidence type="ECO:0000256" key="3">
    <source>
        <dbReference type="RuleBase" id="RU000363"/>
    </source>
</evidence>
<dbReference type="AlphaFoldDB" id="A0A1B8P450"/>
<name>A0A1B8P450_HALEL</name>
<dbReference type="PATRIC" id="fig|2746.7.peg.1446"/>
<comment type="caution">
    <text evidence="5">The sequence shown here is derived from an EMBL/GenBank/DDBJ whole genome shotgun (WGS) entry which is preliminary data.</text>
</comment>
<reference evidence="5 6" key="1">
    <citation type="submission" date="2016-06" db="EMBL/GenBank/DDBJ databases">
        <title>Genome sequence of halotolerant plant growth promoting strain of Halomonas elongata HEK1 isolated from salterns of Rann of Kutch, Gujarat, India.</title>
        <authorList>
            <person name="Gaba S."/>
            <person name="Singh R.N."/>
            <person name="Abrol S."/>
            <person name="Kaushik R."/>
            <person name="Saxena A.K."/>
        </authorList>
    </citation>
    <scope>NUCLEOTIDE SEQUENCE [LARGE SCALE GENOMIC DNA]</scope>
    <source>
        <strain evidence="5 6">HEK1</strain>
    </source>
</reference>
<dbReference type="InterPro" id="IPR036291">
    <property type="entry name" value="NAD(P)-bd_dom_sf"/>
</dbReference>
<dbReference type="InterPro" id="IPR057326">
    <property type="entry name" value="KR_dom"/>
</dbReference>
<dbReference type="PROSITE" id="PS00061">
    <property type="entry name" value="ADH_SHORT"/>
    <property type="match status" value="1"/>
</dbReference>
<dbReference type="OMA" id="MEIQGTA"/>
<evidence type="ECO:0000313" key="6">
    <source>
        <dbReference type="Proteomes" id="UP000092504"/>
    </source>
</evidence>
<proteinExistence type="inferred from homology"/>
<dbReference type="Gene3D" id="3.40.50.720">
    <property type="entry name" value="NAD(P)-binding Rossmann-like Domain"/>
    <property type="match status" value="1"/>
</dbReference>
<dbReference type="RefSeq" id="WP_013331899.1">
    <property type="nucleotide sequence ID" value="NZ_CP087224.1"/>
</dbReference>
<evidence type="ECO:0000256" key="2">
    <source>
        <dbReference type="ARBA" id="ARBA00023002"/>
    </source>
</evidence>
<dbReference type="FunFam" id="3.40.50.720:FF:000215">
    <property type="entry name" value="3-hydroxyacyl-CoA dehydrogenase type-2"/>
    <property type="match status" value="1"/>
</dbReference>
<dbReference type="PRINTS" id="PR00081">
    <property type="entry name" value="GDHRDH"/>
</dbReference>
<dbReference type="InterPro" id="IPR020904">
    <property type="entry name" value="Sc_DH/Rdtase_CS"/>
</dbReference>
<dbReference type="GeneID" id="91009427"/>
<gene>
    <name evidence="5" type="primary">fabG_5</name>
    <name evidence="5" type="ORF">A8U91_01399</name>
</gene>
<dbReference type="Proteomes" id="UP000092504">
    <property type="component" value="Unassembled WGS sequence"/>
</dbReference>
<dbReference type="EMBL" id="MAJD01000001">
    <property type="protein sequence ID" value="OBX37051.1"/>
    <property type="molecule type" value="Genomic_DNA"/>
</dbReference>
<dbReference type="SMART" id="SM00822">
    <property type="entry name" value="PKS_KR"/>
    <property type="match status" value="1"/>
</dbReference>
<dbReference type="PANTHER" id="PTHR43658">
    <property type="entry name" value="SHORT-CHAIN DEHYDROGENASE/REDUCTASE"/>
    <property type="match status" value="1"/>
</dbReference>
<dbReference type="Pfam" id="PF00106">
    <property type="entry name" value="adh_short"/>
    <property type="match status" value="1"/>
</dbReference>
<accession>A0A1B8P450</accession>
<comment type="similarity">
    <text evidence="1 3">Belongs to the short-chain dehydrogenases/reductases (SDR) family.</text>
</comment>
<keyword evidence="2 5" id="KW-0560">Oxidoreductase</keyword>
<protein>
    <submittedName>
        <fullName evidence="5">3-oxoacyl-[acyl-carrier-protein] reductase FabG</fullName>
        <ecNumber evidence="5">1.1.1.100</ecNumber>
    </submittedName>
</protein>
<dbReference type="PANTHER" id="PTHR43658:SF8">
    <property type="entry name" value="17-BETA-HYDROXYSTEROID DEHYDROGENASE 14-RELATED"/>
    <property type="match status" value="1"/>
</dbReference>
<dbReference type="EC" id="1.1.1.100" evidence="5"/>
<organism evidence="5 6">
    <name type="scientific">Halomonas elongata</name>
    <dbReference type="NCBI Taxonomy" id="2746"/>
    <lineage>
        <taxon>Bacteria</taxon>
        <taxon>Pseudomonadati</taxon>
        <taxon>Pseudomonadota</taxon>
        <taxon>Gammaproteobacteria</taxon>
        <taxon>Oceanospirillales</taxon>
        <taxon>Halomonadaceae</taxon>
        <taxon>Halomonas</taxon>
    </lineage>
</organism>
<sequence>MQLKDNAFLITGAASGLGAATAERIVAAGGRVVLCDLSEAVESHAARLGEAARAVRGDVTREDDMQAAVEAAVALGEKGEGERGLAGVIHCAGVVSVAKLLDREGNPADLDAYARTVQINLVGTFNVMRLAAAAMSKNAPGEDGERGVIINTASVAAFDGQVGQCAYSASKAGVVGMSLPAARELSRHGIRVMAIAPGVFETPMMSDIPEDAVAALSASIPFPKRLGKPDEYARLAEQIVTNPMLNGEVIRLDGGIRMS</sequence>
<dbReference type="PRINTS" id="PR00080">
    <property type="entry name" value="SDRFAMILY"/>
</dbReference>
<evidence type="ECO:0000256" key="1">
    <source>
        <dbReference type="ARBA" id="ARBA00006484"/>
    </source>
</evidence>
<evidence type="ECO:0000313" key="5">
    <source>
        <dbReference type="EMBL" id="OBX37051.1"/>
    </source>
</evidence>